<dbReference type="Proteomes" id="UP000812440">
    <property type="component" value="Unassembled WGS sequence"/>
</dbReference>
<proteinExistence type="inferred from homology"/>
<dbReference type="GO" id="GO:0004867">
    <property type="term" value="F:serine-type endopeptidase inhibitor activity"/>
    <property type="evidence" value="ECO:0007669"/>
    <property type="project" value="UniProtKB-KW"/>
</dbReference>
<evidence type="ECO:0000259" key="7">
    <source>
        <dbReference type="Pfam" id="PF01835"/>
    </source>
</evidence>
<dbReference type="InterPro" id="IPR050473">
    <property type="entry name" value="A2M/Complement_sys"/>
</dbReference>
<dbReference type="Pfam" id="PF01835">
    <property type="entry name" value="MG2"/>
    <property type="match status" value="1"/>
</dbReference>
<evidence type="ECO:0000313" key="8">
    <source>
        <dbReference type="EMBL" id="KAG8430420.1"/>
    </source>
</evidence>
<sequence length="241" mass="26706">MILRALCAGMIVLHLSGTLEAELHYAAIFPSEMHCHHPEQVCVDLDGTEGDRIQLTLKMANSKTSVIDKTLQEKSLFSCITFQVPSPSEDEEVAMMEVTVHSAGETITNSSKVFVKRGKTKTFIQTDKAVYKPGQTVKFRVVSIKEDLHPGENQFPVIELQDPGKNRIGQWLNVSLKQGIAELSLPLSKEPALGEYSIHTVLRYNVPPPKSDATFSIRVKTTPEDCPQGSLTKFQIDISVE</sequence>
<reference evidence="8" key="1">
    <citation type="thesis" date="2020" institute="ProQuest LLC" country="789 East Eisenhower Parkway, Ann Arbor, MI, USA">
        <title>Comparative Genomics and Chromosome Evolution.</title>
        <authorList>
            <person name="Mudd A.B."/>
        </authorList>
    </citation>
    <scope>NUCLEOTIDE SEQUENCE</scope>
    <source>
        <strain evidence="8">Female2</strain>
        <tissue evidence="8">Blood</tissue>
    </source>
</reference>
<dbReference type="PANTHER" id="PTHR11412">
    <property type="entry name" value="MACROGLOBULIN / COMPLEMENT"/>
    <property type="match status" value="1"/>
</dbReference>
<evidence type="ECO:0000313" key="9">
    <source>
        <dbReference type="Proteomes" id="UP000812440"/>
    </source>
</evidence>
<feature type="chain" id="PRO_5035718546" description="Macroglobulin domain-containing protein" evidence="6">
    <location>
        <begin position="22"/>
        <end position="241"/>
    </location>
</feature>
<organism evidence="8 9">
    <name type="scientific">Hymenochirus boettgeri</name>
    <name type="common">Congo dwarf clawed frog</name>
    <dbReference type="NCBI Taxonomy" id="247094"/>
    <lineage>
        <taxon>Eukaryota</taxon>
        <taxon>Metazoa</taxon>
        <taxon>Chordata</taxon>
        <taxon>Craniata</taxon>
        <taxon>Vertebrata</taxon>
        <taxon>Euteleostomi</taxon>
        <taxon>Amphibia</taxon>
        <taxon>Batrachia</taxon>
        <taxon>Anura</taxon>
        <taxon>Pipoidea</taxon>
        <taxon>Pipidae</taxon>
        <taxon>Pipinae</taxon>
        <taxon>Hymenochirus</taxon>
    </lineage>
</organism>
<dbReference type="PANTHER" id="PTHR11412:SF182">
    <property type="entry name" value="ALPHA-2-MACROGLOBULIN-LIKE PROTEIN 1"/>
    <property type="match status" value="1"/>
</dbReference>
<keyword evidence="5" id="KW-0325">Glycoprotein</keyword>
<evidence type="ECO:0000256" key="4">
    <source>
        <dbReference type="ARBA" id="ARBA00022900"/>
    </source>
</evidence>
<name>A0A8T2IH73_9PIPI</name>
<dbReference type="InterPro" id="IPR002890">
    <property type="entry name" value="MG2"/>
</dbReference>
<evidence type="ECO:0000256" key="2">
    <source>
        <dbReference type="ARBA" id="ARBA00022690"/>
    </source>
</evidence>
<evidence type="ECO:0000256" key="6">
    <source>
        <dbReference type="SAM" id="SignalP"/>
    </source>
</evidence>
<keyword evidence="3 6" id="KW-0732">Signal</keyword>
<feature type="signal peptide" evidence="6">
    <location>
        <begin position="1"/>
        <end position="21"/>
    </location>
</feature>
<keyword evidence="4" id="KW-0722">Serine protease inhibitor</keyword>
<dbReference type="FunFam" id="2.60.40.1930:FF:000001">
    <property type="entry name" value="CD109 isoform 3"/>
    <property type="match status" value="1"/>
</dbReference>
<dbReference type="AlphaFoldDB" id="A0A8T2IH73"/>
<comment type="caution">
    <text evidence="8">The sequence shown here is derived from an EMBL/GenBank/DDBJ whole genome shotgun (WGS) entry which is preliminary data.</text>
</comment>
<keyword evidence="9" id="KW-1185">Reference proteome</keyword>
<evidence type="ECO:0000256" key="5">
    <source>
        <dbReference type="ARBA" id="ARBA00023180"/>
    </source>
</evidence>
<accession>A0A8T2IH73</accession>
<comment type="similarity">
    <text evidence="1">Belongs to the protease inhibitor I39 (alpha-2-macroglobulin) family.</text>
</comment>
<gene>
    <name evidence="8" type="ORF">GDO86_020641</name>
</gene>
<dbReference type="Gene3D" id="2.60.40.1930">
    <property type="match status" value="1"/>
</dbReference>
<evidence type="ECO:0000256" key="3">
    <source>
        <dbReference type="ARBA" id="ARBA00022729"/>
    </source>
</evidence>
<feature type="domain" description="Macroglobulin" evidence="7">
    <location>
        <begin position="121"/>
        <end position="202"/>
    </location>
</feature>
<evidence type="ECO:0000256" key="1">
    <source>
        <dbReference type="ARBA" id="ARBA00010952"/>
    </source>
</evidence>
<keyword evidence="2" id="KW-0646">Protease inhibitor</keyword>
<dbReference type="EMBL" id="JAACNH010001000">
    <property type="protein sequence ID" value="KAG8430420.1"/>
    <property type="molecule type" value="Genomic_DNA"/>
</dbReference>
<dbReference type="OrthoDB" id="9907676at2759"/>
<protein>
    <recommendedName>
        <fullName evidence="7">Macroglobulin domain-containing protein</fullName>
    </recommendedName>
</protein>